<dbReference type="Proteomes" id="UP000284706">
    <property type="component" value="Unassembled WGS sequence"/>
</dbReference>
<evidence type="ECO:0000259" key="9">
    <source>
        <dbReference type="PROSITE" id="PS51745"/>
    </source>
</evidence>
<dbReference type="InterPro" id="IPR051864">
    <property type="entry name" value="NCF2_NOXA1"/>
</dbReference>
<dbReference type="InterPro" id="IPR053793">
    <property type="entry name" value="PB1-like"/>
</dbReference>
<feature type="domain" description="PB1" evidence="9">
    <location>
        <begin position="475"/>
        <end position="561"/>
    </location>
</feature>
<evidence type="ECO:0000256" key="4">
    <source>
        <dbReference type="ARBA" id="ARBA00022490"/>
    </source>
</evidence>
<accession>A0A409YHE3</accession>
<evidence type="ECO:0000313" key="11">
    <source>
        <dbReference type="Proteomes" id="UP000284706"/>
    </source>
</evidence>
<dbReference type="SUPFAM" id="SSF54277">
    <property type="entry name" value="CAD &amp; PB1 domains"/>
    <property type="match status" value="1"/>
</dbReference>
<dbReference type="InterPro" id="IPR019734">
    <property type="entry name" value="TPR_rpt"/>
</dbReference>
<dbReference type="InParanoid" id="A0A409YHE3"/>
<protein>
    <recommendedName>
        <fullName evidence="9">PB1 domain-containing protein</fullName>
    </recommendedName>
</protein>
<evidence type="ECO:0000256" key="1">
    <source>
        <dbReference type="ARBA" id="ARBA00004496"/>
    </source>
</evidence>
<sequence length="561" mass="60954">MSLKAELETWAAALKAYDEEDFEKSLELFSRIADSSKILTNMGLIYATLGEHEAAVERFIEATNLDQYLAVAYFQCGVSNFLLARYELAAKDFEEALLYLRGNQAINYEQLGLKFRLFSAEVLFNKGLSQIYMGRLQEGLADMEEARKDKATEEHNVIDDAIQDRGEGYTVFSIPVGVLYRPSEKKLKNAVQRDYMGKAKLVAASDSSDIVTEFSGVARLRAGVSPAGLFLDRPDLAEASGANLARSATVPPVMPAMKPIDGPRSAGVERSKTMAPTTNAPPASAREPRGDGAMTQPASPKEAGPSAARIARSNTQITPARPSPNAMIGGPVRGLSVRRPPGSATAEAPPTAGPPVPGKDKSGRLTEFYDDYIEAYGEDNTAPPVPANPTPASDRVGAWARNNANPNYQGVARSGSRSAPSSQYAPSAYGGSSIRRRGTRRTNPRITSRVQSTYEEEEEGYVSGEYDDGVYELSLIRVKLHYQDDIRGMTLAPDTPFAEFMDKVTAKFGKDINGLGLKFQDEDGGKITLRDESDYELAIETARENSKGKAEGKLVIWCTDL</sequence>
<dbReference type="InterPro" id="IPR011990">
    <property type="entry name" value="TPR-like_helical_dom_sf"/>
</dbReference>
<feature type="compositionally biased region" description="Low complexity" evidence="8">
    <location>
        <begin position="416"/>
        <end position="433"/>
    </location>
</feature>
<dbReference type="GO" id="GO:0005737">
    <property type="term" value="C:cytoplasm"/>
    <property type="evidence" value="ECO:0007669"/>
    <property type="project" value="UniProtKB-SubCell"/>
</dbReference>
<keyword evidence="11" id="KW-1185">Reference proteome</keyword>
<evidence type="ECO:0000256" key="7">
    <source>
        <dbReference type="PROSITE-ProRule" id="PRU00339"/>
    </source>
</evidence>
<evidence type="ECO:0000313" key="10">
    <source>
        <dbReference type="EMBL" id="PPR02402.1"/>
    </source>
</evidence>
<keyword evidence="4" id="KW-0963">Cytoplasm</keyword>
<dbReference type="SMART" id="SM00666">
    <property type="entry name" value="PB1"/>
    <property type="match status" value="1"/>
</dbReference>
<dbReference type="InterPro" id="IPR000270">
    <property type="entry name" value="PB1_dom"/>
</dbReference>
<comment type="similarity">
    <text evidence="2">Belongs to the NCF2/NOXA1 family.</text>
</comment>
<dbReference type="Gene3D" id="3.10.20.90">
    <property type="entry name" value="Phosphatidylinositol 3-kinase Catalytic Subunit, Chain A, domain 1"/>
    <property type="match status" value="1"/>
</dbReference>
<dbReference type="PANTHER" id="PTHR15175">
    <property type="entry name" value="NEUTROPHIL CYTOSOLIC FACTOR 2, NEUTROPHIL NADPH OXIDASE FACTOR 2"/>
    <property type="match status" value="1"/>
</dbReference>
<name>A0A409YHE3_9AGAR</name>
<proteinExistence type="inferred from homology"/>
<reference evidence="10 11" key="1">
    <citation type="journal article" date="2018" name="Evol. Lett.">
        <title>Horizontal gene cluster transfer increased hallucinogenic mushroom diversity.</title>
        <authorList>
            <person name="Reynolds H.T."/>
            <person name="Vijayakumar V."/>
            <person name="Gluck-Thaler E."/>
            <person name="Korotkin H.B."/>
            <person name="Matheny P.B."/>
            <person name="Slot J.C."/>
        </authorList>
    </citation>
    <scope>NUCLEOTIDE SEQUENCE [LARGE SCALE GENOMIC DNA]</scope>
    <source>
        <strain evidence="10 11">SRW20</strain>
    </source>
</reference>
<feature type="repeat" description="TPR" evidence="7">
    <location>
        <begin position="36"/>
        <end position="69"/>
    </location>
</feature>
<dbReference type="FunFam" id="1.25.40.10:FF:000017">
    <property type="entry name" value="NADPH oxidase regulator NoxR"/>
    <property type="match status" value="1"/>
</dbReference>
<dbReference type="SUPFAM" id="SSF48452">
    <property type="entry name" value="TPR-like"/>
    <property type="match status" value="1"/>
</dbReference>
<feature type="compositionally biased region" description="Basic residues" evidence="8">
    <location>
        <begin position="434"/>
        <end position="443"/>
    </location>
</feature>
<gene>
    <name evidence="10" type="ORF">CVT26_011370</name>
</gene>
<evidence type="ECO:0000256" key="8">
    <source>
        <dbReference type="SAM" id="MobiDB-lite"/>
    </source>
</evidence>
<evidence type="ECO:0000256" key="2">
    <source>
        <dbReference type="ARBA" id="ARBA00008051"/>
    </source>
</evidence>
<dbReference type="PROSITE" id="PS51745">
    <property type="entry name" value="PB1"/>
    <property type="match status" value="1"/>
</dbReference>
<evidence type="ECO:0000256" key="6">
    <source>
        <dbReference type="ARBA" id="ARBA00022803"/>
    </source>
</evidence>
<feature type="region of interest" description="Disordered" evidence="8">
    <location>
        <begin position="252"/>
        <end position="364"/>
    </location>
</feature>
<comment type="subcellular location">
    <subcellularLocation>
        <location evidence="1">Cytoplasm</location>
    </subcellularLocation>
</comment>
<evidence type="ECO:0000256" key="5">
    <source>
        <dbReference type="ARBA" id="ARBA00022737"/>
    </source>
</evidence>
<dbReference type="SMART" id="SM00028">
    <property type="entry name" value="TPR"/>
    <property type="match status" value="3"/>
</dbReference>
<comment type="caution">
    <text evidence="10">The sequence shown here is derived from an EMBL/GenBank/DDBJ whole genome shotgun (WGS) entry which is preliminary data.</text>
</comment>
<dbReference type="PROSITE" id="PS50005">
    <property type="entry name" value="TPR"/>
    <property type="match status" value="1"/>
</dbReference>
<dbReference type="AlphaFoldDB" id="A0A409YHE3"/>
<dbReference type="PANTHER" id="PTHR15175:SF0">
    <property type="entry name" value="SH3 DOMAIN-CONTAINING PROTEIN C23A1.17"/>
    <property type="match status" value="1"/>
</dbReference>
<dbReference type="STRING" id="231916.A0A409YHE3"/>
<feature type="compositionally biased region" description="Low complexity" evidence="8">
    <location>
        <begin position="340"/>
        <end position="350"/>
    </location>
</feature>
<keyword evidence="3" id="KW-0728">SH3 domain</keyword>
<organism evidence="10 11">
    <name type="scientific">Gymnopilus dilepis</name>
    <dbReference type="NCBI Taxonomy" id="231916"/>
    <lineage>
        <taxon>Eukaryota</taxon>
        <taxon>Fungi</taxon>
        <taxon>Dikarya</taxon>
        <taxon>Basidiomycota</taxon>
        <taxon>Agaricomycotina</taxon>
        <taxon>Agaricomycetes</taxon>
        <taxon>Agaricomycetidae</taxon>
        <taxon>Agaricales</taxon>
        <taxon>Agaricineae</taxon>
        <taxon>Hymenogastraceae</taxon>
        <taxon>Gymnopilus</taxon>
    </lineage>
</organism>
<dbReference type="OrthoDB" id="9450131at2759"/>
<keyword evidence="6 7" id="KW-0802">TPR repeat</keyword>
<evidence type="ECO:0000256" key="3">
    <source>
        <dbReference type="ARBA" id="ARBA00022443"/>
    </source>
</evidence>
<dbReference type="Gene3D" id="1.25.40.10">
    <property type="entry name" value="Tetratricopeptide repeat domain"/>
    <property type="match status" value="1"/>
</dbReference>
<feature type="region of interest" description="Disordered" evidence="8">
    <location>
        <begin position="400"/>
        <end position="445"/>
    </location>
</feature>
<dbReference type="EMBL" id="NHYE01000846">
    <property type="protein sequence ID" value="PPR02402.1"/>
    <property type="molecule type" value="Genomic_DNA"/>
</dbReference>
<keyword evidence="5" id="KW-0677">Repeat</keyword>
<dbReference type="Pfam" id="PF00564">
    <property type="entry name" value="PB1"/>
    <property type="match status" value="1"/>
</dbReference>